<accession>A0AAD2FMW2</accession>
<name>A0AAD2FMW2_9STRA</name>
<proteinExistence type="predicted"/>
<evidence type="ECO:0000313" key="1">
    <source>
        <dbReference type="EMBL" id="CAJ1946575.1"/>
    </source>
</evidence>
<protein>
    <submittedName>
        <fullName evidence="1">Uncharacterized protein</fullName>
    </submittedName>
</protein>
<reference evidence="1" key="1">
    <citation type="submission" date="2023-08" db="EMBL/GenBank/DDBJ databases">
        <authorList>
            <person name="Audoor S."/>
            <person name="Bilcke G."/>
        </authorList>
    </citation>
    <scope>NUCLEOTIDE SEQUENCE</scope>
</reference>
<dbReference type="EMBL" id="CAKOGP040001714">
    <property type="protein sequence ID" value="CAJ1946575.1"/>
    <property type="molecule type" value="Genomic_DNA"/>
</dbReference>
<gene>
    <name evidence="1" type="ORF">CYCCA115_LOCUS10717</name>
    <name evidence="2" type="ORF">CYCCA115_LOCUS21587</name>
</gene>
<evidence type="ECO:0000313" key="2">
    <source>
        <dbReference type="EMBL" id="CAJ1966003.1"/>
    </source>
</evidence>
<dbReference type="Proteomes" id="UP001295423">
    <property type="component" value="Unassembled WGS sequence"/>
</dbReference>
<dbReference type="EMBL" id="CAKOGP040002247">
    <property type="protein sequence ID" value="CAJ1966003.1"/>
    <property type="molecule type" value="Genomic_DNA"/>
</dbReference>
<evidence type="ECO:0000313" key="3">
    <source>
        <dbReference type="Proteomes" id="UP001295423"/>
    </source>
</evidence>
<comment type="caution">
    <text evidence="1">The sequence shown here is derived from an EMBL/GenBank/DDBJ whole genome shotgun (WGS) entry which is preliminary data.</text>
</comment>
<organism evidence="1 3">
    <name type="scientific">Cylindrotheca closterium</name>
    <dbReference type="NCBI Taxonomy" id="2856"/>
    <lineage>
        <taxon>Eukaryota</taxon>
        <taxon>Sar</taxon>
        <taxon>Stramenopiles</taxon>
        <taxon>Ochrophyta</taxon>
        <taxon>Bacillariophyta</taxon>
        <taxon>Bacillariophyceae</taxon>
        <taxon>Bacillariophycidae</taxon>
        <taxon>Bacillariales</taxon>
        <taxon>Bacillariaceae</taxon>
        <taxon>Cylindrotheca</taxon>
    </lineage>
</organism>
<sequence>MACLTKDDFNQFTADNFFACNECSQDTKAIVRDKKRKYLAVFKCSNINCTRAPDLVWYKCRVCTHQNQQLSKRLEQHLGNRGHQLQVAAFERRKSKAYVENESICAEPEHYSQSGEKMVTSTDSGLAHPADDSYMENEAPFSHLHEDTSLSPFLEDQISTVQDWRRQVILRSPQPNLDLSVYFPNRDEATPTEGRIRNPENAQYYQCNRQNSGYGPRLLTLLATKGSASASELKETPATTALWCMLLAKLSDRLPICDQQILVVLLAHLSAQNPLPKLLPVPKDYAELRRQFISGRSSIPNLLPRPIIHSMDHGFAYVPIRDILQFHLANGQPLDPLVDLPYCFGRLKARALHGSSPRGKALLAISIDHTNNPQAGTNAQSMVNFPTEVVIWSDGFEANNTKKNRGSAHIVLVSIGTPEHDYHSGCNTYPVSLGPSSSDKSQVLDLMVRDLTQLFYNQSDETNKFYDGASERELSILLRVFCFLQDRPERCQWLCLAHCNGKYAARFGWTGDLSQPAAYTYLPSCSVCHELRMARLQEQECDHCANWCMDGLYFEAPADYPTTFKDCFDEENAVGDIPISAPSDPRLLFRNSSVHLPFRKISFKDLMAASDAAFDMVRNGKWKKKEGNAYLDTFALSPDYSSNICQAAEEGVGEKPLYPATWNLPGVDICHHIDVVMHLCFLGITKANSIDLVSGWLKVQRKSTSFYNKSRPLLKRIKAQSLSWCKAETRFGGYVSENWVAYCLISKFLHQLLSNLAPIDVEYTDPPGVPLSQYNLKQKKAWLLAREIEGIDGKSSKLMVDTTFLCFKSKPEEQWPDIVKPIASKASLIQVNHMIICWQVCMARVMSLDQNPTEGQVMDIDRHIKLFLSAVDEFDSTRRQQATTKDKKVPVWRRKPNYIGLLNYQDTIRQMGPLSQLSELDYKGEASIKDIKRQIKNGLSGNWSYNAMRGYYCDKSYQYVMKDSAIDVAAQLQATKPGETKPAVLDSASAMLDVATHIAGKSLGGGTNNTETKTTFVPRQKNYTRFKDEFTALERLNGIGDTILVSGLVLDNHFYLILREGIRNCIEIKPIAFQKEVCGACYFSYGKVDNAPTYDVPPVSKSSEFFLLLPFLRDNGKIPEDDSNKFYLVTSKWREVTLADGDGYRLQLPIVPGATYGE</sequence>
<keyword evidence="3" id="KW-1185">Reference proteome</keyword>
<dbReference type="AlphaFoldDB" id="A0AAD2FMW2"/>